<keyword evidence="2" id="KW-0805">Transcription regulation</keyword>
<keyword evidence="4" id="KW-0238">DNA-binding</keyword>
<feature type="domain" description="RNA polymerase sigma-70 region 2" evidence="6">
    <location>
        <begin position="18"/>
        <end position="85"/>
    </location>
</feature>
<dbReference type="InterPro" id="IPR014284">
    <property type="entry name" value="RNA_pol_sigma-70_dom"/>
</dbReference>
<protein>
    <submittedName>
        <fullName evidence="8">RNA polymerase sigma factor SigV</fullName>
    </submittedName>
</protein>
<name>A0A7V8V159_9BACT</name>
<proteinExistence type="inferred from homology"/>
<comment type="similarity">
    <text evidence="1">Belongs to the sigma-70 factor family. ECF subfamily.</text>
</comment>
<dbReference type="GO" id="GO:0003677">
    <property type="term" value="F:DNA binding"/>
    <property type="evidence" value="ECO:0007669"/>
    <property type="project" value="UniProtKB-KW"/>
</dbReference>
<dbReference type="EMBL" id="JABRWO010000001">
    <property type="protein sequence ID" value="MBA2113025.1"/>
    <property type="molecule type" value="Genomic_DNA"/>
</dbReference>
<evidence type="ECO:0000259" key="7">
    <source>
        <dbReference type="Pfam" id="PF08281"/>
    </source>
</evidence>
<evidence type="ECO:0000256" key="4">
    <source>
        <dbReference type="ARBA" id="ARBA00023125"/>
    </source>
</evidence>
<dbReference type="InterPro" id="IPR036388">
    <property type="entry name" value="WH-like_DNA-bd_sf"/>
</dbReference>
<dbReference type="NCBIfam" id="TIGR02937">
    <property type="entry name" value="sigma70-ECF"/>
    <property type="match status" value="1"/>
</dbReference>
<dbReference type="InterPro" id="IPR013325">
    <property type="entry name" value="RNA_pol_sigma_r2"/>
</dbReference>
<keyword evidence="3" id="KW-0731">Sigma factor</keyword>
<dbReference type="GO" id="GO:0016987">
    <property type="term" value="F:sigma factor activity"/>
    <property type="evidence" value="ECO:0007669"/>
    <property type="project" value="UniProtKB-KW"/>
</dbReference>
<keyword evidence="5" id="KW-0804">Transcription</keyword>
<dbReference type="SUPFAM" id="SSF88659">
    <property type="entry name" value="Sigma3 and sigma4 domains of RNA polymerase sigma factors"/>
    <property type="match status" value="1"/>
</dbReference>
<reference evidence="8 9" key="1">
    <citation type="submission" date="2020-05" db="EMBL/GenBank/DDBJ databases">
        <title>Bremerella alba sp. nov., a novel planctomycete isolated from the surface of the macroalga Fucus spiralis.</title>
        <authorList>
            <person name="Godinho O."/>
            <person name="Botelho R."/>
            <person name="Albuquerque L."/>
            <person name="Wiegand S."/>
            <person name="Da Costa M.S."/>
            <person name="Lobo-Da-Cunha A."/>
            <person name="Jogler C."/>
            <person name="Lage O.M."/>
        </authorList>
    </citation>
    <scope>NUCLEOTIDE SEQUENCE [LARGE SCALE GENOMIC DNA]</scope>
    <source>
        <strain evidence="8 9">FF15</strain>
    </source>
</reference>
<evidence type="ECO:0000256" key="1">
    <source>
        <dbReference type="ARBA" id="ARBA00010641"/>
    </source>
</evidence>
<dbReference type="Gene3D" id="1.10.10.10">
    <property type="entry name" value="Winged helix-like DNA-binding domain superfamily/Winged helix DNA-binding domain"/>
    <property type="match status" value="1"/>
</dbReference>
<dbReference type="Pfam" id="PF04542">
    <property type="entry name" value="Sigma70_r2"/>
    <property type="match status" value="1"/>
</dbReference>
<dbReference type="PANTHER" id="PTHR43133">
    <property type="entry name" value="RNA POLYMERASE ECF-TYPE SIGMA FACTO"/>
    <property type="match status" value="1"/>
</dbReference>
<dbReference type="InterPro" id="IPR013324">
    <property type="entry name" value="RNA_pol_sigma_r3/r4-like"/>
</dbReference>
<evidence type="ECO:0000313" key="9">
    <source>
        <dbReference type="Proteomes" id="UP000551616"/>
    </source>
</evidence>
<sequence length="184" mass="21445">MNPVELPGDNVKPEPAQLLQQHERWLRTALYARLRSPTEVDDVMQETVAAALENWQQIRDPSAVGPWLYKIAIRQALLYRRKQGRIRKLHDAAEQNLPPKINSEVNPLDWLLAEERNALVRQALNELPRRDAEILLLKYTEQWSYREISERLGVSTSAVEARLHRARQRMRERLVAREIVSTAT</sequence>
<organism evidence="8 9">
    <name type="scientific">Bremerella alba</name>
    <dbReference type="NCBI Taxonomy" id="980252"/>
    <lineage>
        <taxon>Bacteria</taxon>
        <taxon>Pseudomonadati</taxon>
        <taxon>Planctomycetota</taxon>
        <taxon>Planctomycetia</taxon>
        <taxon>Pirellulales</taxon>
        <taxon>Pirellulaceae</taxon>
        <taxon>Bremerella</taxon>
    </lineage>
</organism>
<dbReference type="AlphaFoldDB" id="A0A7V8V159"/>
<dbReference type="CDD" id="cd06171">
    <property type="entry name" value="Sigma70_r4"/>
    <property type="match status" value="1"/>
</dbReference>
<dbReference type="Proteomes" id="UP000551616">
    <property type="component" value="Unassembled WGS sequence"/>
</dbReference>
<keyword evidence="9" id="KW-1185">Reference proteome</keyword>
<dbReference type="PANTHER" id="PTHR43133:SF8">
    <property type="entry name" value="RNA POLYMERASE SIGMA FACTOR HI_1459-RELATED"/>
    <property type="match status" value="1"/>
</dbReference>
<evidence type="ECO:0000256" key="3">
    <source>
        <dbReference type="ARBA" id="ARBA00023082"/>
    </source>
</evidence>
<dbReference type="RefSeq" id="WP_235989654.1">
    <property type="nucleotide sequence ID" value="NZ_JABRWO010000001.1"/>
</dbReference>
<accession>A0A7V8V159</accession>
<dbReference type="InterPro" id="IPR039425">
    <property type="entry name" value="RNA_pol_sigma-70-like"/>
</dbReference>
<dbReference type="Gene3D" id="1.10.1740.10">
    <property type="match status" value="1"/>
</dbReference>
<dbReference type="InterPro" id="IPR013249">
    <property type="entry name" value="RNA_pol_sigma70_r4_t2"/>
</dbReference>
<evidence type="ECO:0000259" key="6">
    <source>
        <dbReference type="Pfam" id="PF04542"/>
    </source>
</evidence>
<comment type="caution">
    <text evidence="8">The sequence shown here is derived from an EMBL/GenBank/DDBJ whole genome shotgun (WGS) entry which is preliminary data.</text>
</comment>
<gene>
    <name evidence="8" type="primary">sigV</name>
    <name evidence="8" type="ORF">HOV93_01720</name>
</gene>
<feature type="domain" description="RNA polymerase sigma factor 70 region 4 type 2" evidence="7">
    <location>
        <begin position="119"/>
        <end position="170"/>
    </location>
</feature>
<dbReference type="GO" id="GO:0006352">
    <property type="term" value="P:DNA-templated transcription initiation"/>
    <property type="evidence" value="ECO:0007669"/>
    <property type="project" value="InterPro"/>
</dbReference>
<dbReference type="SUPFAM" id="SSF88946">
    <property type="entry name" value="Sigma2 domain of RNA polymerase sigma factors"/>
    <property type="match status" value="1"/>
</dbReference>
<evidence type="ECO:0000313" key="8">
    <source>
        <dbReference type="EMBL" id="MBA2113025.1"/>
    </source>
</evidence>
<evidence type="ECO:0000256" key="5">
    <source>
        <dbReference type="ARBA" id="ARBA00023163"/>
    </source>
</evidence>
<dbReference type="InterPro" id="IPR007627">
    <property type="entry name" value="RNA_pol_sigma70_r2"/>
</dbReference>
<dbReference type="Pfam" id="PF08281">
    <property type="entry name" value="Sigma70_r4_2"/>
    <property type="match status" value="1"/>
</dbReference>
<evidence type="ECO:0000256" key="2">
    <source>
        <dbReference type="ARBA" id="ARBA00023015"/>
    </source>
</evidence>